<dbReference type="Proteomes" id="UP001501079">
    <property type="component" value="Unassembled WGS sequence"/>
</dbReference>
<evidence type="ECO:0000256" key="2">
    <source>
        <dbReference type="SAM" id="Phobius"/>
    </source>
</evidence>
<feature type="transmembrane region" description="Helical" evidence="2">
    <location>
        <begin position="279"/>
        <end position="299"/>
    </location>
</feature>
<keyword evidence="2" id="KW-1133">Transmembrane helix</keyword>
<evidence type="ECO:0000313" key="3">
    <source>
        <dbReference type="EMBL" id="GAA4170991.1"/>
    </source>
</evidence>
<evidence type="ECO:0000313" key="4">
    <source>
        <dbReference type="Proteomes" id="UP001501079"/>
    </source>
</evidence>
<reference evidence="4" key="1">
    <citation type="journal article" date="2019" name="Int. J. Syst. Evol. Microbiol.">
        <title>The Global Catalogue of Microorganisms (GCM) 10K type strain sequencing project: providing services to taxonomists for standard genome sequencing and annotation.</title>
        <authorList>
            <consortium name="The Broad Institute Genomics Platform"/>
            <consortium name="The Broad Institute Genome Sequencing Center for Infectious Disease"/>
            <person name="Wu L."/>
            <person name="Ma J."/>
        </authorList>
    </citation>
    <scope>NUCLEOTIDE SEQUENCE [LARGE SCALE GENOMIC DNA]</scope>
    <source>
        <strain evidence="4">JCM 17591</strain>
    </source>
</reference>
<keyword evidence="4" id="KW-1185">Reference proteome</keyword>
<dbReference type="SUPFAM" id="SSF103657">
    <property type="entry name" value="BAR/IMD domain-like"/>
    <property type="match status" value="1"/>
</dbReference>
<protein>
    <recommendedName>
        <fullName evidence="5">WXG100 family type VII secretion target</fullName>
    </recommendedName>
</protein>
<feature type="region of interest" description="Disordered" evidence="1">
    <location>
        <begin position="122"/>
        <end position="161"/>
    </location>
</feature>
<organism evidence="3 4">
    <name type="scientific">Gryllotalpicola koreensis</name>
    <dbReference type="NCBI Taxonomy" id="993086"/>
    <lineage>
        <taxon>Bacteria</taxon>
        <taxon>Bacillati</taxon>
        <taxon>Actinomycetota</taxon>
        <taxon>Actinomycetes</taxon>
        <taxon>Micrococcales</taxon>
        <taxon>Microbacteriaceae</taxon>
        <taxon>Gryllotalpicola</taxon>
    </lineage>
</organism>
<dbReference type="RefSeq" id="WP_344752148.1">
    <property type="nucleotide sequence ID" value="NZ_BAABBW010000001.1"/>
</dbReference>
<dbReference type="InterPro" id="IPR027267">
    <property type="entry name" value="AH/BAR_dom_sf"/>
</dbReference>
<gene>
    <name evidence="3" type="ORF">GCM10022287_09720</name>
</gene>
<evidence type="ECO:0008006" key="5">
    <source>
        <dbReference type="Google" id="ProtNLM"/>
    </source>
</evidence>
<feature type="compositionally biased region" description="Basic and acidic residues" evidence="1">
    <location>
        <begin position="129"/>
        <end position="149"/>
    </location>
</feature>
<dbReference type="Gene3D" id="1.20.1270.60">
    <property type="entry name" value="Arfaptin homology (AH) domain/BAR domain"/>
    <property type="match status" value="1"/>
</dbReference>
<keyword evidence="2" id="KW-0472">Membrane</keyword>
<sequence>MAGGWFAKFEELLEPQELPGEPGTVRAAGNKYSHMAQQVLNAADSIRRMAKDNGNHVSQAVDKLVDVAGDVGDKVEKLHTRYDAAGTALTAYAGQLERAQHEAKAAMKDFYDAKGARDAANAKASAADDEAKAAGDDDATKQDAQDKSTRLQNAADGHQQAMNDARERYLNAVRNLNTAAQTAHDQIAHAINDDGLKDSRWDKLKNAVGHVVHAVGDFIKKHAAFFKALHKILSIITTALSIASMFFPVLAPFALGFAAATALVGLGLALTGEMSWLDFGIDCFTVLTLGVGAVAGSVMKGAAAGAREVAQVGQVGTQEGARFASIANDLRMTGGDALKSAAKGLFSKSVGKDLLEFGVAKIPKFAGKVPGLGKVAGNFGKTALSEENAFAGVYKIMGAKGIENFKNLAVLNADGAVPKAVTVMNNVAKIEGYAAKAYKQYDHHADLVNNVGKDLGNYGKDLGKFIASHPNMFVMQAAF</sequence>
<keyword evidence="2" id="KW-0812">Transmembrane</keyword>
<evidence type="ECO:0000256" key="1">
    <source>
        <dbReference type="SAM" id="MobiDB-lite"/>
    </source>
</evidence>
<accession>A0ABP7ZVG3</accession>
<comment type="caution">
    <text evidence="3">The sequence shown here is derived from an EMBL/GenBank/DDBJ whole genome shotgun (WGS) entry which is preliminary data.</text>
</comment>
<name>A0ABP7ZVG3_9MICO</name>
<feature type="transmembrane region" description="Helical" evidence="2">
    <location>
        <begin position="253"/>
        <end position="272"/>
    </location>
</feature>
<dbReference type="EMBL" id="BAABBW010000001">
    <property type="protein sequence ID" value="GAA4170991.1"/>
    <property type="molecule type" value="Genomic_DNA"/>
</dbReference>
<proteinExistence type="predicted"/>